<proteinExistence type="predicted"/>
<reference evidence="2" key="1">
    <citation type="journal article" date="2005" name="PLoS Biol.">
        <title>The genomes of Oryza sativa: a history of duplications.</title>
        <authorList>
            <person name="Yu J."/>
            <person name="Wang J."/>
            <person name="Lin W."/>
            <person name="Li S."/>
            <person name="Li H."/>
            <person name="Zhou J."/>
            <person name="Ni P."/>
            <person name="Dong W."/>
            <person name="Hu S."/>
            <person name="Zeng C."/>
            <person name="Zhang J."/>
            <person name="Zhang Y."/>
            <person name="Li R."/>
            <person name="Xu Z."/>
            <person name="Li S."/>
            <person name="Li X."/>
            <person name="Zheng H."/>
            <person name="Cong L."/>
            <person name="Lin L."/>
            <person name="Yin J."/>
            <person name="Geng J."/>
            <person name="Li G."/>
            <person name="Shi J."/>
            <person name="Liu J."/>
            <person name="Lv H."/>
            <person name="Li J."/>
            <person name="Wang J."/>
            <person name="Deng Y."/>
            <person name="Ran L."/>
            <person name="Shi X."/>
            <person name="Wang X."/>
            <person name="Wu Q."/>
            <person name="Li C."/>
            <person name="Ren X."/>
            <person name="Wang J."/>
            <person name="Wang X."/>
            <person name="Li D."/>
            <person name="Liu D."/>
            <person name="Zhang X."/>
            <person name="Ji Z."/>
            <person name="Zhao W."/>
            <person name="Sun Y."/>
            <person name="Zhang Z."/>
            <person name="Bao J."/>
            <person name="Han Y."/>
            <person name="Dong L."/>
            <person name="Ji J."/>
            <person name="Chen P."/>
            <person name="Wu S."/>
            <person name="Liu J."/>
            <person name="Xiao Y."/>
            <person name="Bu D."/>
            <person name="Tan J."/>
            <person name="Yang L."/>
            <person name="Ye C."/>
            <person name="Zhang J."/>
            <person name="Xu J."/>
            <person name="Zhou Y."/>
            <person name="Yu Y."/>
            <person name="Zhang B."/>
            <person name="Zhuang S."/>
            <person name="Wei H."/>
            <person name="Liu B."/>
            <person name="Lei M."/>
            <person name="Yu H."/>
            <person name="Li Y."/>
            <person name="Xu H."/>
            <person name="Wei S."/>
            <person name="He X."/>
            <person name="Fang L."/>
            <person name="Zhang Z."/>
            <person name="Zhang Y."/>
            <person name="Huang X."/>
            <person name="Su Z."/>
            <person name="Tong W."/>
            <person name="Li J."/>
            <person name="Tong Z."/>
            <person name="Li S."/>
            <person name="Ye J."/>
            <person name="Wang L."/>
            <person name="Fang L."/>
            <person name="Lei T."/>
            <person name="Chen C."/>
            <person name="Chen H."/>
            <person name="Xu Z."/>
            <person name="Li H."/>
            <person name="Huang H."/>
            <person name="Zhang F."/>
            <person name="Xu H."/>
            <person name="Li N."/>
            <person name="Zhao C."/>
            <person name="Li S."/>
            <person name="Dong L."/>
            <person name="Huang Y."/>
            <person name="Li L."/>
            <person name="Xi Y."/>
            <person name="Qi Q."/>
            <person name="Li W."/>
            <person name="Zhang B."/>
            <person name="Hu W."/>
            <person name="Zhang Y."/>
            <person name="Tian X."/>
            <person name="Jiao Y."/>
            <person name="Liang X."/>
            <person name="Jin J."/>
            <person name="Gao L."/>
            <person name="Zheng W."/>
            <person name="Hao B."/>
            <person name="Liu S."/>
            <person name="Wang W."/>
            <person name="Yuan L."/>
            <person name="Cao M."/>
            <person name="McDermott J."/>
            <person name="Samudrala R."/>
            <person name="Wang J."/>
            <person name="Wong G.K."/>
            <person name="Yang H."/>
        </authorList>
    </citation>
    <scope>NUCLEOTIDE SEQUENCE [LARGE SCALE GENOMIC DNA]</scope>
</reference>
<reference evidence="2" key="2">
    <citation type="submission" date="2008-12" db="EMBL/GenBank/DDBJ databases">
        <title>Improved gene annotation of the rice (Oryza sativa) genomes.</title>
        <authorList>
            <person name="Wang J."/>
            <person name="Li R."/>
            <person name="Fan W."/>
            <person name="Huang Q."/>
            <person name="Zhang J."/>
            <person name="Zhou Y."/>
            <person name="Hu Y."/>
            <person name="Zi S."/>
            <person name="Li J."/>
            <person name="Ni P."/>
            <person name="Zheng H."/>
            <person name="Zhang Y."/>
            <person name="Zhao M."/>
            <person name="Hao Q."/>
            <person name="McDermott J."/>
            <person name="Samudrala R."/>
            <person name="Kristiansen K."/>
            <person name="Wong G.K.-S."/>
        </authorList>
    </citation>
    <scope>NUCLEOTIDE SEQUENCE</scope>
</reference>
<dbReference type="PANTHER" id="PTHR35466">
    <property type="entry name" value="SERINE/ARGININE REPETITIVE MATRIX PROTEIN 1"/>
    <property type="match status" value="1"/>
</dbReference>
<feature type="region of interest" description="Disordered" evidence="1">
    <location>
        <begin position="153"/>
        <end position="192"/>
    </location>
</feature>
<sequence length="223" mass="23080">MAIIVLSSFAFELKDQERNQEEIERIEAVISVEMAAAAMDDSFRRAGAIPFKWEICPGTPKHARSASASAASAAVVSPVPPALAKVATRQQLALPPCMTSPRASPSPYYHSPRLSSAAACRSAGVGLAVPEQPAAAPAYGCFLLPLLRRKGSSKKRGGGGYSSGSGGSSSSGSFRSDGEPGGGLRRSASSSFSFARGGGNRIRLAAGARQQEEVEAASGSWFF</sequence>
<evidence type="ECO:0000313" key="2">
    <source>
        <dbReference type="EMBL" id="EEE51762.1"/>
    </source>
</evidence>
<dbReference type="PANTHER" id="PTHR35466:SF9">
    <property type="entry name" value="OS11G0182100 PROTEIN"/>
    <property type="match status" value="1"/>
</dbReference>
<organism evidence="2">
    <name type="scientific">Oryza sativa subsp. japonica</name>
    <name type="common">Rice</name>
    <dbReference type="NCBI Taxonomy" id="39947"/>
    <lineage>
        <taxon>Eukaryota</taxon>
        <taxon>Viridiplantae</taxon>
        <taxon>Streptophyta</taxon>
        <taxon>Embryophyta</taxon>
        <taxon>Tracheophyta</taxon>
        <taxon>Spermatophyta</taxon>
        <taxon>Magnoliopsida</taxon>
        <taxon>Liliopsida</taxon>
        <taxon>Poales</taxon>
        <taxon>Poaceae</taxon>
        <taxon>BOP clade</taxon>
        <taxon>Oryzoideae</taxon>
        <taxon>Oryzeae</taxon>
        <taxon>Oryzinae</taxon>
        <taxon>Oryza</taxon>
        <taxon>Oryza sativa</taxon>
    </lineage>
</organism>
<dbReference type="InterPro" id="IPR007789">
    <property type="entry name" value="DUF688"/>
</dbReference>
<protein>
    <submittedName>
        <fullName evidence="2">Uncharacterized protein</fullName>
    </submittedName>
</protein>
<evidence type="ECO:0000256" key="1">
    <source>
        <dbReference type="SAM" id="MobiDB-lite"/>
    </source>
</evidence>
<gene>
    <name evidence="2" type="ORF">OsJ_33197</name>
</gene>
<accession>B9G9Q6</accession>
<dbReference type="Pfam" id="PF05097">
    <property type="entry name" value="DUF688"/>
    <property type="match status" value="1"/>
</dbReference>
<dbReference type="EMBL" id="CM000148">
    <property type="protein sequence ID" value="EEE51762.1"/>
    <property type="molecule type" value="Genomic_DNA"/>
</dbReference>
<dbReference type="Proteomes" id="UP000007752">
    <property type="component" value="Chromosome 11"/>
</dbReference>
<feature type="compositionally biased region" description="Gly residues" evidence="1">
    <location>
        <begin position="158"/>
        <end position="169"/>
    </location>
</feature>
<dbReference type="AlphaFoldDB" id="B9G9Q6"/>
<name>B9G9Q6_ORYSJ</name>